<accession>A0ABU5DE28</accession>
<feature type="modified residue" description="4-aspartylphosphate" evidence="6">
    <location>
        <position position="1021"/>
    </location>
</feature>
<evidence type="ECO:0000256" key="8">
    <source>
        <dbReference type="SAM" id="Phobius"/>
    </source>
</evidence>
<dbReference type="Proteomes" id="UP001285263">
    <property type="component" value="Unassembled WGS sequence"/>
</dbReference>
<dbReference type="Pfam" id="PF13188">
    <property type="entry name" value="PAS_8"/>
    <property type="match status" value="1"/>
</dbReference>
<keyword evidence="5" id="KW-0418">Kinase</keyword>
<feature type="transmembrane region" description="Helical" evidence="8">
    <location>
        <begin position="35"/>
        <end position="55"/>
    </location>
</feature>
<dbReference type="PROSITE" id="PS50112">
    <property type="entry name" value="PAS"/>
    <property type="match status" value="1"/>
</dbReference>
<dbReference type="Pfam" id="PF13426">
    <property type="entry name" value="PAS_9"/>
    <property type="match status" value="2"/>
</dbReference>
<dbReference type="CDD" id="cd16922">
    <property type="entry name" value="HATPase_EvgS-ArcB-TorS-like"/>
    <property type="match status" value="1"/>
</dbReference>
<dbReference type="SMART" id="SM00387">
    <property type="entry name" value="HATPase_c"/>
    <property type="match status" value="1"/>
</dbReference>
<dbReference type="Pfam" id="PF08448">
    <property type="entry name" value="PAS_4"/>
    <property type="match status" value="1"/>
</dbReference>
<dbReference type="InterPro" id="IPR000014">
    <property type="entry name" value="PAS"/>
</dbReference>
<dbReference type="InterPro" id="IPR005467">
    <property type="entry name" value="His_kinase_dom"/>
</dbReference>
<dbReference type="NCBIfam" id="TIGR00229">
    <property type="entry name" value="sensory_box"/>
    <property type="match status" value="4"/>
</dbReference>
<dbReference type="EC" id="2.7.13.3" evidence="2"/>
<dbReference type="CDD" id="cd17546">
    <property type="entry name" value="REC_hyHK_CKI1_RcsC-like"/>
    <property type="match status" value="1"/>
</dbReference>
<dbReference type="InterPro" id="IPR035965">
    <property type="entry name" value="PAS-like_dom_sf"/>
</dbReference>
<dbReference type="PANTHER" id="PTHR43047">
    <property type="entry name" value="TWO-COMPONENT HISTIDINE PROTEIN KINASE"/>
    <property type="match status" value="1"/>
</dbReference>
<keyword evidence="3 6" id="KW-0597">Phosphoprotein</keyword>
<feature type="domain" description="PAC" evidence="12">
    <location>
        <begin position="654"/>
        <end position="706"/>
    </location>
</feature>
<evidence type="ECO:0000256" key="3">
    <source>
        <dbReference type="ARBA" id="ARBA00022553"/>
    </source>
</evidence>
<dbReference type="InterPro" id="IPR004358">
    <property type="entry name" value="Sig_transdc_His_kin-like_C"/>
</dbReference>
<dbReference type="InterPro" id="IPR013656">
    <property type="entry name" value="PAS_4"/>
</dbReference>
<evidence type="ECO:0000259" key="11">
    <source>
        <dbReference type="PROSITE" id="PS50112"/>
    </source>
</evidence>
<feature type="transmembrane region" description="Helical" evidence="8">
    <location>
        <begin position="92"/>
        <end position="113"/>
    </location>
</feature>
<feature type="domain" description="PAS" evidence="11">
    <location>
        <begin position="463"/>
        <end position="510"/>
    </location>
</feature>
<comment type="caution">
    <text evidence="13">The sequence shown here is derived from an EMBL/GenBank/DDBJ whole genome shotgun (WGS) entry which is preliminary data.</text>
</comment>
<sequence>MVDTDTLDDLSSLVGQEPGTAEKRTLLERNVRWRAVRLILGACALVLALLCLVLLATRRADEPFQGLLPPLLAAFAAAVSLGGLWRLQRRHAAAMLAFVQALIMALAVCSAVSRGAGLHSVGLAMMGLMVALATGILGLRAGLMLGALGLAALGGLMWAALHGGLPVPPVLPGLPFSFGAQVLLLGTGLAVGWGLLRVVHRSAREVGDRNARFRDLLRMAADWYWEMDREYRFTHVAEEVPGTSGLDPAARLGKAPWEIESMGLSDEELDAHRADLESHRPFHGLVARRRGLDGGTRFVSISGEPRFDAQGNFRGYWGVGRDVTVEVQAEQAIHATETRYRELFRRSPSPLVLHRWGRVLDVNPAAMAMFGYTQRSSMVGQDLFSHYEPGDDERARQRSAKIEAMAVGAMLPMSEYRLRTLSRRRRLVQATSVRVDAIGGPATLSFFIDQTEASRAAEALRRSEGLLSHLVATSPDVITLTEMSTGRYAMVNRTFEQLTGYASAEVMGRTADELGIWRDGQERTRVMEAVSLHGRVANLPITFSTKSGEPISMLMSAAPFAMDGQQYLVINARDVTETERTRLVHEAILANASIGITLTREQVFVQVNPLVEAMFGWPAGSLIGQHGSVVWPSQQDYIAIGAEVGPRLAAGEQIEIERQMRRKDGSLFLCRILAKAVDPNHPSRGGTIWIMEDITERRRVEAALAQAKNEAQAASRAKSAFLANTSHEIRTPLNGLLGLARMLQQPDLDDGSRRQLLDQMLDSAESLSGLISDILDLSKIEAGRLELEAAPFALRDMLSTMRMAYLTLAQARGLSFKVEVGEGVPAWVVGDQVRMRQILSNYLTNALKFTERGGVEVRVTSLGNDRVRFEVSDTGPGIDPALNERLFQPFTQADESTTRRFGGTGLGLSICRELATLMSGEVGVVSEFGHGATFWAELPLPAAPAPISPSQPRDEHPAGSAGLRGRRVLIVEDHPVNMMIAVAQLQQWELEVSQANDGSQAIEAVNAAASMGKPFDAVLMDVQMPVMSGHEATRVLRQRYPADELPIVALTAAALVSERNDALAAGMNDFLTKPIDATKLRQTLLRLIGQKDDSSRR</sequence>
<keyword evidence="14" id="KW-1185">Reference proteome</keyword>
<reference evidence="13 14" key="1">
    <citation type="submission" date="2023-11" db="EMBL/GenBank/DDBJ databases">
        <title>Paucibacter sp. nov., isolated from fresh soil in Korea.</title>
        <authorList>
            <person name="Le N.T.T."/>
        </authorList>
    </citation>
    <scope>NUCLEOTIDE SEQUENCE [LARGE SCALE GENOMIC DNA]</scope>
    <source>
        <strain evidence="13 14">R3-3</strain>
    </source>
</reference>
<dbReference type="Gene3D" id="3.30.565.10">
    <property type="entry name" value="Histidine kinase-like ATPase, C-terminal domain"/>
    <property type="match status" value="1"/>
</dbReference>
<dbReference type="Gene3D" id="3.30.450.20">
    <property type="entry name" value="PAS domain"/>
    <property type="match status" value="4"/>
</dbReference>
<evidence type="ECO:0000256" key="1">
    <source>
        <dbReference type="ARBA" id="ARBA00000085"/>
    </source>
</evidence>
<proteinExistence type="predicted"/>
<evidence type="ECO:0000256" key="6">
    <source>
        <dbReference type="PROSITE-ProRule" id="PRU00169"/>
    </source>
</evidence>
<feature type="domain" description="Response regulatory" evidence="10">
    <location>
        <begin position="967"/>
        <end position="1088"/>
    </location>
</feature>
<keyword evidence="7" id="KW-0175">Coiled coil</keyword>
<evidence type="ECO:0000313" key="13">
    <source>
        <dbReference type="EMBL" id="MDY0744535.1"/>
    </source>
</evidence>
<evidence type="ECO:0000256" key="4">
    <source>
        <dbReference type="ARBA" id="ARBA00022679"/>
    </source>
</evidence>
<evidence type="ECO:0000259" key="9">
    <source>
        <dbReference type="PROSITE" id="PS50109"/>
    </source>
</evidence>
<dbReference type="PROSITE" id="PS50110">
    <property type="entry name" value="RESPONSE_REGULATORY"/>
    <property type="match status" value="1"/>
</dbReference>
<dbReference type="SUPFAM" id="SSF47384">
    <property type="entry name" value="Homodimeric domain of signal transducing histidine kinase"/>
    <property type="match status" value="1"/>
</dbReference>
<dbReference type="Pfam" id="PF02518">
    <property type="entry name" value="HATPase_c"/>
    <property type="match status" value="1"/>
</dbReference>
<evidence type="ECO:0000256" key="2">
    <source>
        <dbReference type="ARBA" id="ARBA00012438"/>
    </source>
</evidence>
<dbReference type="InterPro" id="IPR001789">
    <property type="entry name" value="Sig_transdc_resp-reg_receiver"/>
</dbReference>
<dbReference type="PRINTS" id="PR00344">
    <property type="entry name" value="BCTRLSENSOR"/>
</dbReference>
<dbReference type="InterPro" id="IPR036097">
    <property type="entry name" value="HisK_dim/P_sf"/>
</dbReference>
<dbReference type="InterPro" id="IPR000700">
    <property type="entry name" value="PAS-assoc_C"/>
</dbReference>
<feature type="coiled-coil region" evidence="7">
    <location>
        <begin position="690"/>
        <end position="724"/>
    </location>
</feature>
<dbReference type="SMART" id="SM00086">
    <property type="entry name" value="PAC"/>
    <property type="match status" value="3"/>
</dbReference>
<dbReference type="InterPro" id="IPR011006">
    <property type="entry name" value="CheY-like_superfamily"/>
</dbReference>
<dbReference type="PANTHER" id="PTHR43047:SF64">
    <property type="entry name" value="HISTIDINE KINASE CONTAINING CHEY-HOMOLOGOUS RECEIVER DOMAIN AND PAS DOMAIN-RELATED"/>
    <property type="match status" value="1"/>
</dbReference>
<evidence type="ECO:0000256" key="5">
    <source>
        <dbReference type="ARBA" id="ARBA00022777"/>
    </source>
</evidence>
<feature type="transmembrane region" description="Helical" evidence="8">
    <location>
        <begin position="119"/>
        <end position="137"/>
    </location>
</feature>
<dbReference type="SMART" id="SM00388">
    <property type="entry name" value="HisKA"/>
    <property type="match status" value="1"/>
</dbReference>
<dbReference type="PROSITE" id="PS50113">
    <property type="entry name" value="PAC"/>
    <property type="match status" value="2"/>
</dbReference>
<dbReference type="SUPFAM" id="SSF52172">
    <property type="entry name" value="CheY-like"/>
    <property type="match status" value="1"/>
</dbReference>
<dbReference type="Pfam" id="PF00072">
    <property type="entry name" value="Response_reg"/>
    <property type="match status" value="1"/>
</dbReference>
<comment type="catalytic activity">
    <reaction evidence="1">
        <text>ATP + protein L-histidine = ADP + protein N-phospho-L-histidine.</text>
        <dbReference type="EC" id="2.7.13.3"/>
    </reaction>
</comment>
<protein>
    <recommendedName>
        <fullName evidence="2">histidine kinase</fullName>
        <ecNumber evidence="2">2.7.13.3</ecNumber>
    </recommendedName>
</protein>
<feature type="transmembrane region" description="Helical" evidence="8">
    <location>
        <begin position="144"/>
        <end position="161"/>
    </location>
</feature>
<organism evidence="13 14">
    <name type="scientific">Roseateles agri</name>
    <dbReference type="NCBI Taxonomy" id="3098619"/>
    <lineage>
        <taxon>Bacteria</taxon>
        <taxon>Pseudomonadati</taxon>
        <taxon>Pseudomonadota</taxon>
        <taxon>Betaproteobacteria</taxon>
        <taxon>Burkholderiales</taxon>
        <taxon>Sphaerotilaceae</taxon>
        <taxon>Roseateles</taxon>
    </lineage>
</organism>
<feature type="domain" description="Histidine kinase" evidence="9">
    <location>
        <begin position="724"/>
        <end position="942"/>
    </location>
</feature>
<dbReference type="PROSITE" id="PS50109">
    <property type="entry name" value="HIS_KIN"/>
    <property type="match status" value="1"/>
</dbReference>
<dbReference type="InterPro" id="IPR003594">
    <property type="entry name" value="HATPase_dom"/>
</dbReference>
<dbReference type="Gene3D" id="1.10.287.130">
    <property type="match status" value="1"/>
</dbReference>
<dbReference type="SMART" id="SM00448">
    <property type="entry name" value="REC"/>
    <property type="match status" value="1"/>
</dbReference>
<dbReference type="SUPFAM" id="SSF55874">
    <property type="entry name" value="ATPase domain of HSP90 chaperone/DNA topoisomerase II/histidine kinase"/>
    <property type="match status" value="1"/>
</dbReference>
<dbReference type="Gene3D" id="3.40.50.2300">
    <property type="match status" value="1"/>
</dbReference>
<dbReference type="InterPro" id="IPR003661">
    <property type="entry name" value="HisK_dim/P_dom"/>
</dbReference>
<evidence type="ECO:0000256" key="7">
    <source>
        <dbReference type="SAM" id="Coils"/>
    </source>
</evidence>
<keyword evidence="8" id="KW-1133">Transmembrane helix</keyword>
<evidence type="ECO:0000259" key="12">
    <source>
        <dbReference type="PROSITE" id="PS50113"/>
    </source>
</evidence>
<dbReference type="CDD" id="cd00082">
    <property type="entry name" value="HisKA"/>
    <property type="match status" value="1"/>
</dbReference>
<feature type="domain" description="PAC" evidence="12">
    <location>
        <begin position="280"/>
        <end position="335"/>
    </location>
</feature>
<dbReference type="EMBL" id="JAXCLA010000003">
    <property type="protein sequence ID" value="MDY0744535.1"/>
    <property type="molecule type" value="Genomic_DNA"/>
</dbReference>
<evidence type="ECO:0000313" key="14">
    <source>
        <dbReference type="Proteomes" id="UP001285263"/>
    </source>
</evidence>
<name>A0ABU5DE28_9BURK</name>
<keyword evidence="8" id="KW-0472">Membrane</keyword>
<dbReference type="RefSeq" id="WP_320422453.1">
    <property type="nucleotide sequence ID" value="NZ_JAXCLA010000003.1"/>
</dbReference>
<feature type="transmembrane region" description="Helical" evidence="8">
    <location>
        <begin position="67"/>
        <end position="85"/>
    </location>
</feature>
<keyword evidence="8" id="KW-0812">Transmembrane</keyword>
<dbReference type="Pfam" id="PF00512">
    <property type="entry name" value="HisKA"/>
    <property type="match status" value="1"/>
</dbReference>
<dbReference type="CDD" id="cd00130">
    <property type="entry name" value="PAS"/>
    <property type="match status" value="3"/>
</dbReference>
<gene>
    <name evidence="13" type="ORF">SNE35_08455</name>
</gene>
<dbReference type="InterPro" id="IPR001610">
    <property type="entry name" value="PAC"/>
</dbReference>
<keyword evidence="4" id="KW-0808">Transferase</keyword>
<dbReference type="InterPro" id="IPR036890">
    <property type="entry name" value="HATPase_C_sf"/>
</dbReference>
<evidence type="ECO:0000259" key="10">
    <source>
        <dbReference type="PROSITE" id="PS50110"/>
    </source>
</evidence>
<dbReference type="SMART" id="SM00091">
    <property type="entry name" value="PAS"/>
    <property type="match status" value="4"/>
</dbReference>
<dbReference type="SUPFAM" id="SSF55785">
    <property type="entry name" value="PYP-like sensor domain (PAS domain)"/>
    <property type="match status" value="4"/>
</dbReference>